<proteinExistence type="predicted"/>
<sequence>MIGKNNPQKSKSLDSAVQILDREIWASKKLVMECTKRNKVYLLLNCRKIVKRLEGMMREISRALGLIPVASLELSIGISEEIERLCDDMIKAECKATIVEVKILERIESGIQEEC</sequence>
<dbReference type="Proteomes" id="UP000541444">
    <property type="component" value="Unassembled WGS sequence"/>
</dbReference>
<organism evidence="1 2">
    <name type="scientific">Kingdonia uniflora</name>
    <dbReference type="NCBI Taxonomy" id="39325"/>
    <lineage>
        <taxon>Eukaryota</taxon>
        <taxon>Viridiplantae</taxon>
        <taxon>Streptophyta</taxon>
        <taxon>Embryophyta</taxon>
        <taxon>Tracheophyta</taxon>
        <taxon>Spermatophyta</taxon>
        <taxon>Magnoliopsida</taxon>
        <taxon>Ranunculales</taxon>
        <taxon>Circaeasteraceae</taxon>
        <taxon>Kingdonia</taxon>
    </lineage>
</organism>
<protein>
    <submittedName>
        <fullName evidence="1">Uncharacterized protein</fullName>
    </submittedName>
</protein>
<gene>
    <name evidence="1" type="ORF">GIB67_041466</name>
</gene>
<evidence type="ECO:0000313" key="2">
    <source>
        <dbReference type="Proteomes" id="UP000541444"/>
    </source>
</evidence>
<dbReference type="PANTHER" id="PTHR45958">
    <property type="entry name" value="RING-TYPE E3 UBIQUITIN TRANSFERASE"/>
    <property type="match status" value="1"/>
</dbReference>
<dbReference type="PANTHER" id="PTHR45958:SF5">
    <property type="entry name" value="RING-TYPE E3 UBIQUITIN TRANSFERASE"/>
    <property type="match status" value="1"/>
</dbReference>
<name>A0A7J7LRJ4_9MAGN</name>
<dbReference type="EMBL" id="JACGCM010002082">
    <property type="protein sequence ID" value="KAF6145271.1"/>
    <property type="molecule type" value="Genomic_DNA"/>
</dbReference>
<comment type="caution">
    <text evidence="1">The sequence shown here is derived from an EMBL/GenBank/DDBJ whole genome shotgun (WGS) entry which is preliminary data.</text>
</comment>
<evidence type="ECO:0000313" key="1">
    <source>
        <dbReference type="EMBL" id="KAF6145271.1"/>
    </source>
</evidence>
<accession>A0A7J7LRJ4</accession>
<keyword evidence="2" id="KW-1185">Reference proteome</keyword>
<reference evidence="1 2" key="1">
    <citation type="journal article" date="2020" name="IScience">
        <title>Genome Sequencing of the Endangered Kingdonia uniflora (Circaeasteraceae, Ranunculales) Reveals Potential Mechanisms of Evolutionary Specialization.</title>
        <authorList>
            <person name="Sun Y."/>
            <person name="Deng T."/>
            <person name="Zhang A."/>
            <person name="Moore M.J."/>
            <person name="Landis J.B."/>
            <person name="Lin N."/>
            <person name="Zhang H."/>
            <person name="Zhang X."/>
            <person name="Huang J."/>
            <person name="Zhang X."/>
            <person name="Sun H."/>
            <person name="Wang H."/>
        </authorList>
    </citation>
    <scope>NUCLEOTIDE SEQUENCE [LARGE SCALE GENOMIC DNA]</scope>
    <source>
        <strain evidence="1">TB1705</strain>
        <tissue evidence="1">Leaf</tissue>
    </source>
</reference>
<dbReference type="AlphaFoldDB" id="A0A7J7LRJ4"/>
<dbReference type="InterPro" id="IPR052608">
    <property type="entry name" value="U-box_domain_protein"/>
</dbReference>
<dbReference type="OrthoDB" id="1089456at2759"/>